<dbReference type="PANTHER" id="PTHR46832:SF1">
    <property type="entry name" value="5'-METHYLTHIOADENOSINE_S-ADENOSYLHOMOCYSTEINE NUCLEOSIDASE"/>
    <property type="match status" value="1"/>
</dbReference>
<dbReference type="RefSeq" id="WP_083358661.1">
    <property type="nucleotide sequence ID" value="NZ_JXDI01000005.1"/>
</dbReference>
<protein>
    <submittedName>
        <fullName evidence="2">5'-methylthioadenosine/S-adenosylhomocysteine nucleosidase</fullName>
        <ecNumber evidence="2">3.2.2.9</ecNumber>
    </submittedName>
    <submittedName>
        <fullName evidence="3">Nucleoside phosphorylase</fullName>
    </submittedName>
</protein>
<feature type="domain" description="Nucleoside phosphorylase" evidence="1">
    <location>
        <begin position="357"/>
        <end position="548"/>
    </location>
</feature>
<dbReference type="GO" id="GO:0019284">
    <property type="term" value="P:L-methionine salvage from S-adenosylmethionine"/>
    <property type="evidence" value="ECO:0007669"/>
    <property type="project" value="TreeGrafter"/>
</dbReference>
<dbReference type="Proteomes" id="UP000182470">
    <property type="component" value="Chromosome I"/>
</dbReference>
<keyword evidence="5" id="KW-1185">Reference proteome</keyword>
<accession>A0A1H0B169</accession>
<keyword evidence="2" id="KW-0378">Hydrolase</keyword>
<dbReference type="InterPro" id="IPR035994">
    <property type="entry name" value="Nucleoside_phosphorylase_sf"/>
</dbReference>
<reference evidence="2 5" key="1">
    <citation type="submission" date="2015-01" db="EMBL/GenBank/DDBJ databases">
        <title>Genome Sequence of Pseudomonas antarctica CMS 35.</title>
        <authorList>
            <person name="Voget S."/>
            <person name="Chow J."/>
            <person name="Daniel R."/>
            <person name="Streit W."/>
        </authorList>
    </citation>
    <scope>NUCLEOTIDE SEQUENCE [LARGE SCALE GENOMIC DNA]</scope>
    <source>
        <strain evidence="2 5">CMS 35</strain>
    </source>
</reference>
<evidence type="ECO:0000313" key="3">
    <source>
        <dbReference type="EMBL" id="SDN39432.1"/>
    </source>
</evidence>
<evidence type="ECO:0000259" key="1">
    <source>
        <dbReference type="Pfam" id="PF01048"/>
    </source>
</evidence>
<organism evidence="3 4">
    <name type="scientific">Pseudomonas antarctica</name>
    <dbReference type="NCBI Taxonomy" id="219572"/>
    <lineage>
        <taxon>Bacteria</taxon>
        <taxon>Pseudomonadati</taxon>
        <taxon>Pseudomonadota</taxon>
        <taxon>Gammaproteobacteria</taxon>
        <taxon>Pseudomonadales</taxon>
        <taxon>Pseudomonadaceae</taxon>
        <taxon>Pseudomonas</taxon>
    </lineage>
</organism>
<dbReference type="EMBL" id="JXDI01000005">
    <property type="protein sequence ID" value="KAF2405742.1"/>
    <property type="molecule type" value="Genomic_DNA"/>
</dbReference>
<dbReference type="GO" id="GO:0008782">
    <property type="term" value="F:adenosylhomocysteine nucleosidase activity"/>
    <property type="evidence" value="ECO:0007669"/>
    <property type="project" value="UniProtKB-EC"/>
</dbReference>
<dbReference type="OrthoDB" id="6660653at2"/>
<evidence type="ECO:0000313" key="5">
    <source>
        <dbReference type="Proteomes" id="UP000748067"/>
    </source>
</evidence>
<proteinExistence type="predicted"/>
<gene>
    <name evidence="2" type="primary">mtnN</name>
    <name evidence="2" type="ORF">PSAN_56320</name>
    <name evidence="3" type="ORF">SAMN04490179_4038</name>
</gene>
<reference evidence="3 4" key="2">
    <citation type="submission" date="2016-10" db="EMBL/GenBank/DDBJ databases">
        <authorList>
            <person name="de Groot N.N."/>
        </authorList>
    </citation>
    <scope>NUCLEOTIDE SEQUENCE [LARGE SCALE GENOMIC DNA]</scope>
    <source>
        <strain evidence="3 4">BS2772</strain>
    </source>
</reference>
<evidence type="ECO:0000313" key="2">
    <source>
        <dbReference type="EMBL" id="KAF2405742.1"/>
    </source>
</evidence>
<sequence length="552" mass="60836">MSYRVKLQWGFAIEMTSSGLATLSNSNLLFNQRGGKRFLRSLGGRIRTSYSPIVLEPTDVFYATLKKLQPTLKFSGKKLPYDIESLRTDMPGRLNINFHLFGKLLFINFILSEFEIADGCDFSELQKVENYPDLEQLFRYVLAIASAYDHRVKPLRDLPRYYPAIRIVSLEDDPTDWRRRMAVLVSRHPLMLDRVADTVLEKNDPHQVDQSLLLIDKQGVVAYVPAYASAAAAGNLQRFANAIAMLEFAVVLQFQVKKRVALPEDALRLITSPHAAIADSVSAQKAWELVNAEFKLVNELEHAPQKGPEMASQRLLIVTVTSVESRAVLSAFATKTGQLASNHKVDKHVYKQLGVVAGFECFLATSDMGSGGANGSQMSIQKAISEIKPETVIMVGIAFGIDDTKYAIGDILVAKQLQMYDLQRVSKDGNITLRGDKASASSAPLNWLRNAEMTWPEDSGKVKAGLMLSGDKLIDNLNYRTALTALAPEALGGEMEGAGLYVACQEARVDWLLIKAICDWADGDKGDNKTVNQQIAATAAANFVVHMLSSTA</sequence>
<keyword evidence="2" id="KW-0326">Glycosidase</keyword>
<dbReference type="EMBL" id="LT629704">
    <property type="protein sequence ID" value="SDN39432.1"/>
    <property type="molecule type" value="Genomic_DNA"/>
</dbReference>
<dbReference type="Gene3D" id="3.40.50.1580">
    <property type="entry name" value="Nucleoside phosphorylase domain"/>
    <property type="match status" value="1"/>
</dbReference>
<dbReference type="AlphaFoldDB" id="A0A1H0B169"/>
<dbReference type="EC" id="3.2.2.9" evidence="2"/>
<dbReference type="Proteomes" id="UP000748067">
    <property type="component" value="Unassembled WGS sequence"/>
</dbReference>
<dbReference type="Pfam" id="PF01048">
    <property type="entry name" value="PNP_UDP_1"/>
    <property type="match status" value="1"/>
</dbReference>
<dbReference type="GO" id="GO:0005829">
    <property type="term" value="C:cytosol"/>
    <property type="evidence" value="ECO:0007669"/>
    <property type="project" value="TreeGrafter"/>
</dbReference>
<dbReference type="PANTHER" id="PTHR46832">
    <property type="entry name" value="5'-METHYLTHIOADENOSINE/S-ADENOSYLHOMOCYSTEINE NUCLEOSIDASE"/>
    <property type="match status" value="1"/>
</dbReference>
<name>A0A1H0B169_9PSED</name>
<evidence type="ECO:0000313" key="4">
    <source>
        <dbReference type="Proteomes" id="UP000182470"/>
    </source>
</evidence>
<dbReference type="GO" id="GO:0009116">
    <property type="term" value="P:nucleoside metabolic process"/>
    <property type="evidence" value="ECO:0007669"/>
    <property type="project" value="InterPro"/>
</dbReference>
<dbReference type="InterPro" id="IPR000845">
    <property type="entry name" value="Nucleoside_phosphorylase_d"/>
</dbReference>
<dbReference type="GO" id="GO:0008930">
    <property type="term" value="F:methylthioadenosine nucleosidase activity"/>
    <property type="evidence" value="ECO:0007669"/>
    <property type="project" value="TreeGrafter"/>
</dbReference>
<dbReference type="SUPFAM" id="SSF53167">
    <property type="entry name" value="Purine and uridine phosphorylases"/>
    <property type="match status" value="1"/>
</dbReference>